<proteinExistence type="predicted"/>
<reference evidence="1 2" key="1">
    <citation type="journal article" date="2019" name="Int. J. Syst. Evol. Microbiol.">
        <title>The Global Catalogue of Microorganisms (GCM) 10K type strain sequencing project: providing services to taxonomists for standard genome sequencing and annotation.</title>
        <authorList>
            <consortium name="The Broad Institute Genomics Platform"/>
            <consortium name="The Broad Institute Genome Sequencing Center for Infectious Disease"/>
            <person name="Wu L."/>
            <person name="Ma J."/>
        </authorList>
    </citation>
    <scope>NUCLEOTIDE SEQUENCE [LARGE SCALE GENOMIC DNA]</scope>
    <source>
        <strain evidence="1 2">JCM 15575</strain>
    </source>
</reference>
<sequence>MLLCSSERLACAPYVIDDEHFAVVVVAVLDVKRDSRIDEDLHHAPQGTGSIRIQLGYHHGAHERRTESCLDERENGGVSIGDEVVGCARPHPATLEADTSAAERTSDQYKRFGSVRSWDLDVEHHTVSIEGSTMTSAPRLLAT</sequence>
<protein>
    <submittedName>
        <fullName evidence="1">Uncharacterized protein</fullName>
    </submittedName>
</protein>
<accession>A0ABN2GJ36</accession>
<name>A0ABN2GJ36_9MICO</name>
<comment type="caution">
    <text evidence="1">The sequence shown here is derived from an EMBL/GenBank/DDBJ whole genome shotgun (WGS) entry which is preliminary data.</text>
</comment>
<organism evidence="1 2">
    <name type="scientific">Microbacterium lacus</name>
    <dbReference type="NCBI Taxonomy" id="415217"/>
    <lineage>
        <taxon>Bacteria</taxon>
        <taxon>Bacillati</taxon>
        <taxon>Actinomycetota</taxon>
        <taxon>Actinomycetes</taxon>
        <taxon>Micrococcales</taxon>
        <taxon>Microbacteriaceae</taxon>
        <taxon>Microbacterium</taxon>
    </lineage>
</organism>
<keyword evidence="2" id="KW-1185">Reference proteome</keyword>
<dbReference type="EMBL" id="BAAAPK010000001">
    <property type="protein sequence ID" value="GAA1672113.1"/>
    <property type="molecule type" value="Genomic_DNA"/>
</dbReference>
<gene>
    <name evidence="1" type="ORF">GCM10009807_15280</name>
</gene>
<dbReference type="Proteomes" id="UP001500596">
    <property type="component" value="Unassembled WGS sequence"/>
</dbReference>
<evidence type="ECO:0000313" key="1">
    <source>
        <dbReference type="EMBL" id="GAA1672113.1"/>
    </source>
</evidence>
<evidence type="ECO:0000313" key="2">
    <source>
        <dbReference type="Proteomes" id="UP001500596"/>
    </source>
</evidence>